<name>A0A7W4W331_9GAMM</name>
<dbReference type="PANTHER" id="PTHR34874:SF3">
    <property type="entry name" value="SULFURTRANSFERASE TUSD"/>
    <property type="match status" value="1"/>
</dbReference>
<proteinExistence type="inferred from homology"/>
<dbReference type="GO" id="GO:1990228">
    <property type="term" value="C:sulfurtransferase complex"/>
    <property type="evidence" value="ECO:0007669"/>
    <property type="project" value="TreeGrafter"/>
</dbReference>
<evidence type="ECO:0000256" key="2">
    <source>
        <dbReference type="ARBA" id="ARBA00007067"/>
    </source>
</evidence>
<dbReference type="InterPro" id="IPR003787">
    <property type="entry name" value="Sulphur_relay_DsrE/F-like"/>
</dbReference>
<dbReference type="NCBIfam" id="TIGR03012">
    <property type="entry name" value="sulf_tusD_dsrE"/>
    <property type="match status" value="1"/>
</dbReference>
<keyword evidence="6" id="KW-1185">Reference proteome</keyword>
<comment type="similarity">
    <text evidence="2">Belongs to the DsrE/TusD family.</text>
</comment>
<organism evidence="5 6">
    <name type="scientific">Litorivivens lipolytica</name>
    <dbReference type="NCBI Taxonomy" id="1524264"/>
    <lineage>
        <taxon>Bacteria</taxon>
        <taxon>Pseudomonadati</taxon>
        <taxon>Pseudomonadota</taxon>
        <taxon>Gammaproteobacteria</taxon>
        <taxon>Litorivivens</taxon>
    </lineage>
</organism>
<dbReference type="Pfam" id="PF02635">
    <property type="entry name" value="DsrE"/>
    <property type="match status" value="1"/>
</dbReference>
<dbReference type="GO" id="GO:0002143">
    <property type="term" value="P:tRNA wobble position uridine thiolation"/>
    <property type="evidence" value="ECO:0007669"/>
    <property type="project" value="TreeGrafter"/>
</dbReference>
<dbReference type="Gene3D" id="3.40.1260.10">
    <property type="entry name" value="DsrEFH-like"/>
    <property type="match status" value="1"/>
</dbReference>
<dbReference type="Proteomes" id="UP000537130">
    <property type="component" value="Unassembled WGS sequence"/>
</dbReference>
<dbReference type="NCBIfam" id="NF001237">
    <property type="entry name" value="PRK00207.1"/>
    <property type="match status" value="1"/>
</dbReference>
<dbReference type="InterPro" id="IPR027396">
    <property type="entry name" value="DsrEFH-like"/>
</dbReference>
<evidence type="ECO:0000256" key="3">
    <source>
        <dbReference type="ARBA" id="ARBA00022490"/>
    </source>
</evidence>
<evidence type="ECO:0000256" key="1">
    <source>
        <dbReference type="ARBA" id="ARBA00004496"/>
    </source>
</evidence>
<reference evidence="5 6" key="1">
    <citation type="submission" date="2020-08" db="EMBL/GenBank/DDBJ databases">
        <title>Genomic Encyclopedia of Type Strains, Phase III (KMG-III): the genomes of soil and plant-associated and newly described type strains.</title>
        <authorList>
            <person name="Whitman W."/>
        </authorList>
    </citation>
    <scope>NUCLEOTIDE SEQUENCE [LARGE SCALE GENOMIC DNA]</scope>
    <source>
        <strain evidence="5 6">CECT 8654</strain>
    </source>
</reference>
<protein>
    <submittedName>
        <fullName evidence="5">tRNA 2-thiouridine synthesizing protein D</fullName>
        <ecNumber evidence="5">2.8.1.-</ecNumber>
    </submittedName>
</protein>
<dbReference type="PANTHER" id="PTHR34874">
    <property type="entry name" value="PROTEIN YCHN"/>
    <property type="match status" value="1"/>
</dbReference>
<accession>A0A7W4W331</accession>
<keyword evidence="3" id="KW-0963">Cytoplasm</keyword>
<dbReference type="GO" id="GO:0097163">
    <property type="term" value="F:sulfur carrier activity"/>
    <property type="evidence" value="ECO:0007669"/>
    <property type="project" value="TreeGrafter"/>
</dbReference>
<evidence type="ECO:0000313" key="5">
    <source>
        <dbReference type="EMBL" id="MBB3046553.1"/>
    </source>
</evidence>
<evidence type="ECO:0000256" key="4">
    <source>
        <dbReference type="ARBA" id="ARBA00022679"/>
    </source>
</evidence>
<dbReference type="EMBL" id="JACHWY010000001">
    <property type="protein sequence ID" value="MBB3046553.1"/>
    <property type="molecule type" value="Genomic_DNA"/>
</dbReference>
<comment type="subcellular location">
    <subcellularLocation>
        <location evidence="1">Cytoplasm</location>
    </subcellularLocation>
</comment>
<dbReference type="SUPFAM" id="SSF75169">
    <property type="entry name" value="DsrEFH-like"/>
    <property type="match status" value="1"/>
</dbReference>
<dbReference type="GO" id="GO:0016783">
    <property type="term" value="F:sulfurtransferase activity"/>
    <property type="evidence" value="ECO:0007669"/>
    <property type="project" value="InterPro"/>
</dbReference>
<dbReference type="InterPro" id="IPR017463">
    <property type="entry name" value="Sulphur_relay_TusD/DsrE"/>
</dbReference>
<keyword evidence="4 5" id="KW-0808">Transferase</keyword>
<evidence type="ECO:0000313" key="6">
    <source>
        <dbReference type="Proteomes" id="UP000537130"/>
    </source>
</evidence>
<dbReference type="RefSeq" id="WP_183409242.1">
    <property type="nucleotide sequence ID" value="NZ_JACHWY010000001.1"/>
</dbReference>
<dbReference type="AlphaFoldDB" id="A0A7W4W331"/>
<gene>
    <name evidence="5" type="ORF">FHR99_000789</name>
</gene>
<comment type="caution">
    <text evidence="5">The sequence shown here is derived from an EMBL/GenBank/DDBJ whole genome shotgun (WGS) entry which is preliminary data.</text>
</comment>
<sequence>MKYSLLVLGSPQSTPAVRSALRFAEAAVASGHELFRVFFFHDAVTTGNGYTVTPQDQESLPQAWQTFGQAHNVDMVLCISSALRRGVVNTRESDRYKLQGANALEGFDLSGLGQWVEAMLVSDRIVTFGG</sequence>
<dbReference type="EC" id="2.8.1.-" evidence="5"/>